<sequence>MELTGEVKVAVVVGATRGIGLAIAKDLSCRGWLVISMARGAADTLSNSVPLTPGARFSLQVDVTDANSVKHSLAVVERVCGRLDLLVCSVGMAKLGGIETTSPIDFERIVKVNLIGPFFLFHYSSKLLKESRGKVIVLGSRAARGNFTNVLAYGASKAGLLHLTQTAAREWSEAGITLHVISPSAVSTPMRASVFPEENPKSHLSPEQIAALCSSLLEEQFRITTGSVIDVPF</sequence>
<dbReference type="GO" id="GO:0016491">
    <property type="term" value="F:oxidoreductase activity"/>
    <property type="evidence" value="ECO:0007669"/>
    <property type="project" value="UniProtKB-KW"/>
</dbReference>
<dbReference type="CDD" id="cd05233">
    <property type="entry name" value="SDR_c"/>
    <property type="match status" value="1"/>
</dbReference>
<dbReference type="RefSeq" id="WP_011199127.1">
    <property type="nucleotide sequence ID" value="NC_011994.1"/>
</dbReference>
<reference evidence="4 5" key="1">
    <citation type="journal article" date="2009" name="J. Bacteriol.">
        <title>Genome sequences of three Agrobacterium biovars help elucidate the evolution of multichromosome genomes in bacteria.</title>
        <authorList>
            <person name="Slater S.C."/>
            <person name="Goldman B.S."/>
            <person name="Goodner B."/>
            <person name="Setubal J.C."/>
            <person name="Farrand S.K."/>
            <person name="Nester E.W."/>
            <person name="Burr T.J."/>
            <person name="Banta L."/>
            <person name="Dickerman A.W."/>
            <person name="Paulsen I."/>
            <person name="Otten L."/>
            <person name="Suen G."/>
            <person name="Welch R."/>
            <person name="Almeida N.F."/>
            <person name="Arnold F."/>
            <person name="Burton O.T."/>
            <person name="Du Z."/>
            <person name="Ewing A."/>
            <person name="Godsy E."/>
            <person name="Heisel S."/>
            <person name="Houmiel K.L."/>
            <person name="Jhaveri J."/>
            <person name="Lu J."/>
            <person name="Miller N.M."/>
            <person name="Norton S."/>
            <person name="Chen Q."/>
            <person name="Phoolcharoen W."/>
            <person name="Ohlin V."/>
            <person name="Ondrusek D."/>
            <person name="Pride N."/>
            <person name="Stricklin S.L."/>
            <person name="Sun J."/>
            <person name="Wheeler C."/>
            <person name="Wilson L."/>
            <person name="Zhu H."/>
            <person name="Wood D.W."/>
        </authorList>
    </citation>
    <scope>NUCLEOTIDE SEQUENCE [LARGE SCALE GENOMIC DNA]</scope>
    <source>
        <strain evidence="5">K84 / ATCC BAA-868</strain>
        <plasmid evidence="4 5">pAgK84</plasmid>
    </source>
</reference>
<dbReference type="AlphaFoldDB" id="B9JQP6"/>
<dbReference type="PANTHER" id="PTHR43669">
    <property type="entry name" value="5-KETO-D-GLUCONATE 5-REDUCTASE"/>
    <property type="match status" value="1"/>
</dbReference>
<gene>
    <name evidence="4" type="primary">agnC2</name>
    <name evidence="4" type="ordered locus">Arad_15035</name>
</gene>
<geneLocation type="plasmid" evidence="4 5">
    <name>pAgK84</name>
</geneLocation>
<comment type="similarity">
    <text evidence="1 3">Belongs to the short-chain dehydrogenases/reductases (SDR) family.</text>
</comment>
<dbReference type="eggNOG" id="COG1028">
    <property type="taxonomic scope" value="Bacteria"/>
</dbReference>
<dbReference type="EMBL" id="CP000632">
    <property type="protein sequence ID" value="ACM31488.1"/>
    <property type="molecule type" value="Genomic_DNA"/>
</dbReference>
<dbReference type="InterPro" id="IPR020904">
    <property type="entry name" value="Sc_DH/Rdtase_CS"/>
</dbReference>
<dbReference type="SUPFAM" id="SSF51735">
    <property type="entry name" value="NAD(P)-binding Rossmann-fold domains"/>
    <property type="match status" value="1"/>
</dbReference>
<dbReference type="Pfam" id="PF00106">
    <property type="entry name" value="adh_short"/>
    <property type="match status" value="1"/>
</dbReference>
<dbReference type="PRINTS" id="PR00081">
    <property type="entry name" value="GDHRDH"/>
</dbReference>
<evidence type="ECO:0000313" key="4">
    <source>
        <dbReference type="EMBL" id="ACM31488.1"/>
    </source>
</evidence>
<accession>B9JQP6</accession>
<proteinExistence type="inferred from homology"/>
<dbReference type="KEGG" id="ara:Arad_15035"/>
<dbReference type="Gene3D" id="3.40.50.720">
    <property type="entry name" value="NAD(P)-binding Rossmann-like Domain"/>
    <property type="match status" value="1"/>
</dbReference>
<dbReference type="InterPro" id="IPR036291">
    <property type="entry name" value="NAD(P)-bd_dom_sf"/>
</dbReference>
<evidence type="ECO:0000256" key="1">
    <source>
        <dbReference type="ARBA" id="ARBA00006484"/>
    </source>
</evidence>
<dbReference type="InterPro" id="IPR002347">
    <property type="entry name" value="SDR_fam"/>
</dbReference>
<keyword evidence="2" id="KW-0560">Oxidoreductase</keyword>
<dbReference type="PROSITE" id="PS00061">
    <property type="entry name" value="ADH_SHORT"/>
    <property type="match status" value="1"/>
</dbReference>
<organism evidence="4 5">
    <name type="scientific">Rhizobium rhizogenes (strain K84 / ATCC BAA-868)</name>
    <name type="common">Agrobacterium radiobacter</name>
    <dbReference type="NCBI Taxonomy" id="311403"/>
    <lineage>
        <taxon>Bacteria</taxon>
        <taxon>Pseudomonadati</taxon>
        <taxon>Pseudomonadota</taxon>
        <taxon>Alphaproteobacteria</taxon>
        <taxon>Hyphomicrobiales</taxon>
        <taxon>Rhizobiaceae</taxon>
        <taxon>Rhizobium/Agrobacterium group</taxon>
        <taxon>Rhizobium</taxon>
    </lineage>
</organism>
<evidence type="ECO:0000256" key="2">
    <source>
        <dbReference type="ARBA" id="ARBA00023002"/>
    </source>
</evidence>
<evidence type="ECO:0000256" key="3">
    <source>
        <dbReference type="RuleBase" id="RU000363"/>
    </source>
</evidence>
<name>B9JQP6_RHIR8</name>
<dbReference type="PRINTS" id="PR00080">
    <property type="entry name" value="SDRFAMILY"/>
</dbReference>
<dbReference type="Proteomes" id="UP000001600">
    <property type="component" value="Plasmid pAgK84"/>
</dbReference>
<dbReference type="HOGENOM" id="CLU_010194_1_3_5"/>
<dbReference type="PANTHER" id="PTHR43669:SF3">
    <property type="entry name" value="ALCOHOL DEHYDROGENASE, PUTATIVE (AFU_ORTHOLOGUE AFUA_3G03445)-RELATED"/>
    <property type="match status" value="1"/>
</dbReference>
<evidence type="ECO:0000313" key="5">
    <source>
        <dbReference type="Proteomes" id="UP000001600"/>
    </source>
</evidence>
<keyword evidence="4" id="KW-0614">Plasmid</keyword>
<protein>
    <submittedName>
        <fullName evidence="4">2,3-dihydro-2,3-dihydroxybenzoate dehydrogenase protein</fullName>
    </submittedName>
</protein>